<dbReference type="EMBL" id="JAKWBI020000561">
    <property type="protein sequence ID" value="KAJ2893836.1"/>
    <property type="molecule type" value="Genomic_DNA"/>
</dbReference>
<feature type="region of interest" description="Disordered" evidence="1">
    <location>
        <begin position="287"/>
        <end position="315"/>
    </location>
</feature>
<feature type="compositionally biased region" description="Polar residues" evidence="1">
    <location>
        <begin position="377"/>
        <end position="386"/>
    </location>
</feature>
<feature type="compositionally biased region" description="Low complexity" evidence="1">
    <location>
        <begin position="410"/>
        <end position="424"/>
    </location>
</feature>
<comment type="caution">
    <text evidence="2">The sequence shown here is derived from an EMBL/GenBank/DDBJ whole genome shotgun (WGS) entry which is preliminary data.</text>
</comment>
<evidence type="ECO:0000313" key="2">
    <source>
        <dbReference type="EMBL" id="KAJ2893836.1"/>
    </source>
</evidence>
<dbReference type="Proteomes" id="UP001201980">
    <property type="component" value="Unassembled WGS sequence"/>
</dbReference>
<proteinExistence type="predicted"/>
<protein>
    <submittedName>
        <fullName evidence="2">Uncharacterized protein</fullName>
    </submittedName>
</protein>
<organism evidence="2 3">
    <name type="scientific">Zalerion maritima</name>
    <dbReference type="NCBI Taxonomy" id="339359"/>
    <lineage>
        <taxon>Eukaryota</taxon>
        <taxon>Fungi</taxon>
        <taxon>Dikarya</taxon>
        <taxon>Ascomycota</taxon>
        <taxon>Pezizomycotina</taxon>
        <taxon>Sordariomycetes</taxon>
        <taxon>Lulworthiomycetidae</taxon>
        <taxon>Lulworthiales</taxon>
        <taxon>Lulworthiaceae</taxon>
        <taxon>Zalerion</taxon>
    </lineage>
</organism>
<reference evidence="2" key="1">
    <citation type="submission" date="2022-07" db="EMBL/GenBank/DDBJ databases">
        <title>Draft genome sequence of Zalerion maritima ATCC 34329, a (micro)plastics degrading marine fungus.</title>
        <authorList>
            <person name="Paco A."/>
            <person name="Goncalves M.F.M."/>
            <person name="Rocha-Santos T.A.P."/>
            <person name="Alves A."/>
        </authorList>
    </citation>
    <scope>NUCLEOTIDE SEQUENCE</scope>
    <source>
        <strain evidence="2">ATCC 34329</strain>
    </source>
</reference>
<sequence length="486" mass="53237">MPSAQPFQPYMQPAPPAYYGHQGQQYMYQGGRYGQSWDEQPARPVTRCSVKEKTPRKSLSSSIRSFSVRKHKKSNSRGRPHISGPTNFRHLYHETVDIAGSLQQPRRAPEPARGRPNSFRPLELSIYMSQQQLSPLLPEFTMEDNIDLPPPPPAHSRNQHSQDDASTLVHETSYSSMSFHLPRRGTLDNLSSSSGSENAPSPPPKSKARMRAHTSPDSERILERIASAVIEKERIQDQIDNVIERQSIYSCSRPSTGHGMHDLEPMPSIPALPPAEGLTFAERISTPAPLSTDRPRTAPHKPATPVSASSLQSGRLPAEISLPTVSPLRTVASRTPPPPLPLVLRPPLRKKKSFSHVSNWLFPGQDPDDGARRQHGRSFSQDSITNAPRPVKDTEGFYQCIAPAGNNQRTSFDTVSSVSTWSTDGEQPTAASTWSPHPSSPGSGRAAAKMVAGPSMRSGSGSVYPQRAGTFGQAQAHRRESVGVAF</sequence>
<dbReference type="AlphaFoldDB" id="A0AAD5RL69"/>
<feature type="compositionally biased region" description="Basic residues" evidence="1">
    <location>
        <begin position="67"/>
        <end position="80"/>
    </location>
</feature>
<feature type="region of interest" description="Disordered" evidence="1">
    <location>
        <begin position="360"/>
        <end position="391"/>
    </location>
</feature>
<evidence type="ECO:0000313" key="3">
    <source>
        <dbReference type="Proteomes" id="UP001201980"/>
    </source>
</evidence>
<evidence type="ECO:0000256" key="1">
    <source>
        <dbReference type="SAM" id="MobiDB-lite"/>
    </source>
</evidence>
<name>A0AAD5RL69_9PEZI</name>
<feature type="region of interest" description="Disordered" evidence="1">
    <location>
        <begin position="35"/>
        <end position="122"/>
    </location>
</feature>
<accession>A0AAD5RL69</accession>
<keyword evidence="3" id="KW-1185">Reference proteome</keyword>
<feature type="compositionally biased region" description="Polar residues" evidence="1">
    <location>
        <begin position="425"/>
        <end position="442"/>
    </location>
</feature>
<feature type="region of interest" description="Disordered" evidence="1">
    <location>
        <begin position="1"/>
        <end position="22"/>
    </location>
</feature>
<feature type="region of interest" description="Disordered" evidence="1">
    <location>
        <begin position="180"/>
        <end position="219"/>
    </location>
</feature>
<feature type="region of interest" description="Disordered" evidence="1">
    <location>
        <begin position="404"/>
        <end position="486"/>
    </location>
</feature>
<gene>
    <name evidence="2" type="ORF">MKZ38_008193</name>
</gene>
<feature type="compositionally biased region" description="Basic and acidic residues" evidence="1">
    <location>
        <begin position="477"/>
        <end position="486"/>
    </location>
</feature>
<feature type="region of interest" description="Disordered" evidence="1">
    <location>
        <begin position="142"/>
        <end position="167"/>
    </location>
</feature>